<proteinExistence type="predicted"/>
<gene>
    <name evidence="3" type="ORF">G0P75_16780</name>
    <name evidence="2" type="ORF">GB372_08445</name>
    <name evidence="1" type="ORF">GBZ55_17880</name>
</gene>
<protein>
    <submittedName>
        <fullName evidence="1">DUF2591 domain-containing protein</fullName>
    </submittedName>
</protein>
<accession>A0A6Y2TB64</accession>
<organism evidence="1">
    <name type="scientific">Salmonella typhimurium</name>
    <dbReference type="NCBI Taxonomy" id="90371"/>
    <lineage>
        <taxon>Bacteria</taxon>
        <taxon>Pseudomonadati</taxon>
        <taxon>Pseudomonadota</taxon>
        <taxon>Gammaproteobacteria</taxon>
        <taxon>Enterobacterales</taxon>
        <taxon>Enterobacteriaceae</taxon>
        <taxon>Salmonella</taxon>
    </lineage>
</organism>
<dbReference type="Pfam" id="PF10765">
    <property type="entry name" value="Phage_P22_NinX"/>
    <property type="match status" value="1"/>
</dbReference>
<dbReference type="RefSeq" id="WP_409163041.1">
    <property type="nucleotide sequence ID" value="NZ_JBJXJE010000007.1"/>
</dbReference>
<dbReference type="InterPro" id="IPR019701">
    <property type="entry name" value="Phage_P22_NinX"/>
</dbReference>
<dbReference type="AlphaFoldDB" id="A0A6Y2TB64"/>
<evidence type="ECO:0000313" key="1">
    <source>
        <dbReference type="EMBL" id="HAB4639920.1"/>
    </source>
</evidence>
<dbReference type="EMBL" id="DAANWB010000024">
    <property type="protein sequence ID" value="HAD1670127.1"/>
    <property type="molecule type" value="Genomic_DNA"/>
</dbReference>
<dbReference type="EMBL" id="DAAGUU010000028">
    <property type="protein sequence ID" value="HAB4639920.1"/>
    <property type="molecule type" value="Genomic_DNA"/>
</dbReference>
<name>A0A6Y2TB64_SALTM</name>
<reference evidence="1" key="2">
    <citation type="submission" date="2019-10" db="EMBL/GenBank/DDBJ databases">
        <authorList>
            <consortium name="NCBI Pathogen Detection Project"/>
        </authorList>
    </citation>
    <scope>NUCLEOTIDE SEQUENCE</scope>
    <source>
        <strain evidence="1">Salmonella enterica</strain>
        <strain evidence="3">SSI_AA688</strain>
    </source>
</reference>
<comment type="caution">
    <text evidence="1">The sequence shown here is derived from an EMBL/GenBank/DDBJ whole genome shotgun (WGS) entry which is preliminary data.</text>
</comment>
<reference evidence="1" key="1">
    <citation type="journal article" date="2018" name="Genome Biol.">
        <title>SKESA: strategic k-mer extension for scrupulous assemblies.</title>
        <authorList>
            <person name="Souvorov A."/>
            <person name="Agarwala R."/>
            <person name="Lipman D.J."/>
        </authorList>
    </citation>
    <scope>NUCLEOTIDE SEQUENCE</scope>
    <source>
        <strain evidence="1">Salmonella enterica</strain>
        <strain evidence="3">SSI_AA688</strain>
    </source>
</reference>
<sequence length="118" mass="13429">MDYSQLSDFEINRMVGDIIFKGLWACKPETSGNNTNKWYYGNADTTFEPLNPLPDYCNDPSASWPIIEKYRISIINLDEDEWGGARGVADCKSKRAIHENSLRAAMIVFLMMQDVNNA</sequence>
<evidence type="ECO:0000313" key="3">
    <source>
        <dbReference type="EMBL" id="HAD1670127.1"/>
    </source>
</evidence>
<dbReference type="EMBL" id="DAAGVQ010000017">
    <property type="protein sequence ID" value="HAB4750939.1"/>
    <property type="molecule type" value="Genomic_DNA"/>
</dbReference>
<evidence type="ECO:0000313" key="2">
    <source>
        <dbReference type="EMBL" id="HAB4750939.1"/>
    </source>
</evidence>